<evidence type="ECO:0000256" key="3">
    <source>
        <dbReference type="ARBA" id="ARBA00022603"/>
    </source>
</evidence>
<evidence type="ECO:0000256" key="1">
    <source>
        <dbReference type="ARBA" id="ARBA00000142"/>
    </source>
</evidence>
<dbReference type="Pfam" id="PF02390">
    <property type="entry name" value="Methyltransf_4"/>
    <property type="match status" value="1"/>
</dbReference>
<feature type="binding site" evidence="7">
    <location>
        <position position="79"/>
    </location>
    <ligand>
        <name>S-adenosyl-L-methionine</name>
        <dbReference type="ChEBI" id="CHEBI:59789"/>
    </ligand>
</feature>
<dbReference type="PANTHER" id="PTHR23417">
    <property type="entry name" value="3-DEOXY-D-MANNO-OCTULOSONIC-ACID TRANSFERASE/TRNA GUANINE-N 7 - -METHYLTRANSFERASE"/>
    <property type="match status" value="1"/>
</dbReference>
<proteinExistence type="inferred from homology"/>
<dbReference type="HAMAP" id="MF_01057">
    <property type="entry name" value="tRNA_methyltr_TrmB"/>
    <property type="match status" value="1"/>
</dbReference>
<dbReference type="InterPro" id="IPR055361">
    <property type="entry name" value="tRNA_methyltr_TrmB_bact"/>
</dbReference>
<dbReference type="EMBL" id="FZNS01000001">
    <property type="protein sequence ID" value="SNR30032.1"/>
    <property type="molecule type" value="Genomic_DNA"/>
</dbReference>
<evidence type="ECO:0000256" key="7">
    <source>
        <dbReference type="HAMAP-Rule" id="MF_01057"/>
    </source>
</evidence>
<feature type="binding site" evidence="7">
    <location>
        <position position="104"/>
    </location>
    <ligand>
        <name>S-adenosyl-L-methionine</name>
        <dbReference type="ChEBI" id="CHEBI:59789"/>
    </ligand>
</feature>
<gene>
    <name evidence="7" type="primary">trmB</name>
    <name evidence="8" type="ORF">SAMN06269173_101223</name>
</gene>
<dbReference type="InterPro" id="IPR029063">
    <property type="entry name" value="SAM-dependent_MTases_sf"/>
</dbReference>
<evidence type="ECO:0000256" key="6">
    <source>
        <dbReference type="ARBA" id="ARBA00022694"/>
    </source>
</evidence>
<keyword evidence="3 7" id="KW-0489">Methyltransferase</keyword>
<dbReference type="CDD" id="cd02440">
    <property type="entry name" value="AdoMet_MTases"/>
    <property type="match status" value="1"/>
</dbReference>
<comment type="function">
    <text evidence="2 7">Catalyzes the formation of N(7)-methylguanine at position 46 (m7G46) in tRNA.</text>
</comment>
<evidence type="ECO:0000256" key="5">
    <source>
        <dbReference type="ARBA" id="ARBA00022691"/>
    </source>
</evidence>
<dbReference type="GO" id="GO:0043527">
    <property type="term" value="C:tRNA methyltransferase complex"/>
    <property type="evidence" value="ECO:0007669"/>
    <property type="project" value="TreeGrafter"/>
</dbReference>
<comment type="catalytic activity">
    <reaction evidence="1 7">
        <text>guanosine(46) in tRNA + S-adenosyl-L-methionine = N(7)-methylguanosine(46) in tRNA + S-adenosyl-L-homocysteine</text>
        <dbReference type="Rhea" id="RHEA:42708"/>
        <dbReference type="Rhea" id="RHEA-COMP:10188"/>
        <dbReference type="Rhea" id="RHEA-COMP:10189"/>
        <dbReference type="ChEBI" id="CHEBI:57856"/>
        <dbReference type="ChEBI" id="CHEBI:59789"/>
        <dbReference type="ChEBI" id="CHEBI:74269"/>
        <dbReference type="ChEBI" id="CHEBI:74480"/>
        <dbReference type="EC" id="2.1.1.33"/>
    </reaction>
</comment>
<dbReference type="NCBIfam" id="TIGR00091">
    <property type="entry name" value="tRNA (guanosine(46)-N7)-methyltransferase TrmB"/>
    <property type="match status" value="1"/>
</dbReference>
<name>A0A238V6E1_9BACT</name>
<dbReference type="UniPathway" id="UPA00989"/>
<dbReference type="PANTHER" id="PTHR23417:SF14">
    <property type="entry name" value="PENTACOTRIPEPTIDE-REPEAT REGION OF PRORP DOMAIN-CONTAINING PROTEIN"/>
    <property type="match status" value="1"/>
</dbReference>
<dbReference type="SUPFAM" id="SSF53335">
    <property type="entry name" value="S-adenosyl-L-methionine-dependent methyltransferases"/>
    <property type="match status" value="1"/>
</dbReference>
<comment type="caution">
    <text evidence="7">Lacks conserved residue(s) required for the propagation of feature annotation.</text>
</comment>
<feature type="binding site" evidence="7">
    <location>
        <position position="189"/>
    </location>
    <ligand>
        <name>substrate</name>
    </ligand>
</feature>
<keyword evidence="6 7" id="KW-0819">tRNA processing</keyword>
<accession>A0A238V6E1</accession>
<dbReference type="PROSITE" id="PS51625">
    <property type="entry name" value="SAM_MT_TRMB"/>
    <property type="match status" value="1"/>
</dbReference>
<sequence>MRYVLCLACTGKLNAHVSPVNNSLHHRTISLFVSRIKLKRFADNAGRNDIVEPGKDNYQQLGGHWHENFFHNPNPITLEVGCGKGEYTVGLAARYPERNFLGLDIKGDRIWRGSQRAEELGLTNVGFVRTRAHDLLTHFAPGELHEIWITFPDPRPRDRDIKRRLTAPRFLDLYQQLLRPGGLVHLKTDNEGLFDYSLETVQARPGVTILAHTKDLYATPDLLPHAEDIVTNFESKYRAQGVPIKYLQFQLS</sequence>
<protein>
    <recommendedName>
        <fullName evidence="7">tRNA (guanine-N(7)-)-methyltransferase</fullName>
        <ecNumber evidence="7">2.1.1.33</ecNumber>
    </recommendedName>
    <alternativeName>
        <fullName evidence="7">tRNA (guanine(46)-N(7))-methyltransferase</fullName>
    </alternativeName>
    <alternativeName>
        <fullName evidence="7">tRNA(m7G46)-methyltransferase</fullName>
    </alternativeName>
</protein>
<keyword evidence="5 7" id="KW-0949">S-adenosyl-L-methionine</keyword>
<evidence type="ECO:0000313" key="9">
    <source>
        <dbReference type="Proteomes" id="UP000198310"/>
    </source>
</evidence>
<keyword evidence="4 7" id="KW-0808">Transferase</keyword>
<feature type="binding site" evidence="7">
    <location>
        <begin position="231"/>
        <end position="234"/>
    </location>
    <ligand>
        <name>substrate</name>
    </ligand>
</feature>
<dbReference type="EC" id="2.1.1.33" evidence="7"/>
<dbReference type="GO" id="GO:0008176">
    <property type="term" value="F:tRNA (guanine(46)-N7)-methyltransferase activity"/>
    <property type="evidence" value="ECO:0007669"/>
    <property type="project" value="UniProtKB-UniRule"/>
</dbReference>
<dbReference type="InterPro" id="IPR003358">
    <property type="entry name" value="tRNA_(Gua-N-7)_MeTrfase_Trmb"/>
</dbReference>
<dbReference type="Proteomes" id="UP000198310">
    <property type="component" value="Unassembled WGS sequence"/>
</dbReference>
<keyword evidence="9" id="KW-1185">Reference proteome</keyword>
<organism evidence="8 9">
    <name type="scientific">Hymenobacter mucosus</name>
    <dbReference type="NCBI Taxonomy" id="1411120"/>
    <lineage>
        <taxon>Bacteria</taxon>
        <taxon>Pseudomonadati</taxon>
        <taxon>Bacteroidota</taxon>
        <taxon>Cytophagia</taxon>
        <taxon>Cytophagales</taxon>
        <taxon>Hymenobacteraceae</taxon>
        <taxon>Hymenobacter</taxon>
    </lineage>
</organism>
<evidence type="ECO:0000256" key="2">
    <source>
        <dbReference type="ARBA" id="ARBA00003015"/>
    </source>
</evidence>
<comment type="similarity">
    <text evidence="7">Belongs to the class I-like SAM-binding methyltransferase superfamily. TrmB family.</text>
</comment>
<dbReference type="AlphaFoldDB" id="A0A238V6E1"/>
<evidence type="ECO:0000256" key="4">
    <source>
        <dbReference type="ARBA" id="ARBA00022679"/>
    </source>
</evidence>
<dbReference type="NCBIfam" id="NF001080">
    <property type="entry name" value="PRK00121.2-2"/>
    <property type="match status" value="1"/>
</dbReference>
<feature type="binding site" evidence="7">
    <location>
        <position position="153"/>
    </location>
    <ligand>
        <name>S-adenosyl-L-methionine</name>
        <dbReference type="ChEBI" id="CHEBI:59789"/>
    </ligand>
</feature>
<reference evidence="9" key="1">
    <citation type="submission" date="2017-06" db="EMBL/GenBank/DDBJ databases">
        <authorList>
            <person name="Varghese N."/>
            <person name="Submissions S."/>
        </authorList>
    </citation>
    <scope>NUCLEOTIDE SEQUENCE [LARGE SCALE GENOMIC DNA]</scope>
    <source>
        <strain evidence="9">DSM 28041</strain>
    </source>
</reference>
<dbReference type="Gene3D" id="3.40.50.150">
    <property type="entry name" value="Vaccinia Virus protein VP39"/>
    <property type="match status" value="1"/>
</dbReference>
<comment type="pathway">
    <text evidence="7">tRNA modification; N(7)-methylguanine-tRNA biosynthesis.</text>
</comment>
<evidence type="ECO:0000313" key="8">
    <source>
        <dbReference type="EMBL" id="SNR30032.1"/>
    </source>
</evidence>